<dbReference type="OrthoDB" id="3996242at2759"/>
<evidence type="ECO:0008006" key="4">
    <source>
        <dbReference type="Google" id="ProtNLM"/>
    </source>
</evidence>
<accession>A0A9P7BFY1</accession>
<evidence type="ECO:0000313" key="3">
    <source>
        <dbReference type="Proteomes" id="UP000697127"/>
    </source>
</evidence>
<feature type="coiled-coil region" evidence="1">
    <location>
        <begin position="54"/>
        <end position="123"/>
    </location>
</feature>
<keyword evidence="1" id="KW-0175">Coiled coil</keyword>
<gene>
    <name evidence="2" type="ORF">C6P40_001956</name>
</gene>
<evidence type="ECO:0000313" key="2">
    <source>
        <dbReference type="EMBL" id="KAG0687723.1"/>
    </source>
</evidence>
<sequence length="149" mass="17767">MSNWKKIILQNLEERDLKQHNDGCQDTILYLNEKIDKYSTRCEELKSDNFVTDLDNALSKIEQLNLQIKYQNEALDQKETVNNDLIVAYGTAKKEKEYVRELYKKLEEKYMKLQQEMAMSKKTINVINDHILELQFENNMLQKSLNDEK</sequence>
<dbReference type="AlphaFoldDB" id="A0A9P7BFY1"/>
<name>A0A9P7BFY1_9ASCO</name>
<dbReference type="Proteomes" id="UP000697127">
    <property type="component" value="Unassembled WGS sequence"/>
</dbReference>
<reference evidence="2" key="1">
    <citation type="submission" date="2020-11" db="EMBL/GenBank/DDBJ databases">
        <title>Kefir isolates.</title>
        <authorList>
            <person name="Marcisauskas S."/>
            <person name="Kim Y."/>
            <person name="Blasche S."/>
        </authorList>
    </citation>
    <scope>NUCLEOTIDE SEQUENCE</scope>
    <source>
        <strain evidence="2">Olga-1</strain>
    </source>
</reference>
<comment type="caution">
    <text evidence="2">The sequence shown here is derived from an EMBL/GenBank/DDBJ whole genome shotgun (WGS) entry which is preliminary data.</text>
</comment>
<keyword evidence="3" id="KW-1185">Reference proteome</keyword>
<dbReference type="EMBL" id="PUHW01000224">
    <property type="protein sequence ID" value="KAG0687723.1"/>
    <property type="molecule type" value="Genomic_DNA"/>
</dbReference>
<evidence type="ECO:0000256" key="1">
    <source>
        <dbReference type="SAM" id="Coils"/>
    </source>
</evidence>
<organism evidence="2 3">
    <name type="scientific">Pichia californica</name>
    <dbReference type="NCBI Taxonomy" id="460514"/>
    <lineage>
        <taxon>Eukaryota</taxon>
        <taxon>Fungi</taxon>
        <taxon>Dikarya</taxon>
        <taxon>Ascomycota</taxon>
        <taxon>Saccharomycotina</taxon>
        <taxon>Pichiomycetes</taxon>
        <taxon>Pichiales</taxon>
        <taxon>Pichiaceae</taxon>
        <taxon>Pichia</taxon>
    </lineage>
</organism>
<protein>
    <recommendedName>
        <fullName evidence="4">Autophagy-related protein 16 domain-containing protein</fullName>
    </recommendedName>
</protein>
<proteinExistence type="predicted"/>
<dbReference type="Gene3D" id="1.20.5.170">
    <property type="match status" value="1"/>
</dbReference>